<dbReference type="EMBL" id="MU155548">
    <property type="protein sequence ID" value="KAF9472327.1"/>
    <property type="molecule type" value="Genomic_DNA"/>
</dbReference>
<accession>A0A9P6CN05</accession>
<reference evidence="1" key="1">
    <citation type="submission" date="2020-11" db="EMBL/GenBank/DDBJ databases">
        <authorList>
            <consortium name="DOE Joint Genome Institute"/>
            <person name="Ahrendt S."/>
            <person name="Riley R."/>
            <person name="Andreopoulos W."/>
            <person name="Labutti K."/>
            <person name="Pangilinan J."/>
            <person name="Ruiz-Duenas F.J."/>
            <person name="Barrasa J.M."/>
            <person name="Sanchez-Garcia M."/>
            <person name="Camarero S."/>
            <person name="Miyauchi S."/>
            <person name="Serrano A."/>
            <person name="Linde D."/>
            <person name="Babiker R."/>
            <person name="Drula E."/>
            <person name="Ayuso-Fernandez I."/>
            <person name="Pacheco R."/>
            <person name="Padilla G."/>
            <person name="Ferreira P."/>
            <person name="Barriuso J."/>
            <person name="Kellner H."/>
            <person name="Castanera R."/>
            <person name="Alfaro M."/>
            <person name="Ramirez L."/>
            <person name="Pisabarro A.G."/>
            <person name="Kuo A."/>
            <person name="Tritt A."/>
            <person name="Lipzen A."/>
            <person name="He G."/>
            <person name="Yan M."/>
            <person name="Ng V."/>
            <person name="Cullen D."/>
            <person name="Martin F."/>
            <person name="Rosso M.-N."/>
            <person name="Henrissat B."/>
            <person name="Hibbett D."/>
            <person name="Martinez A.T."/>
            <person name="Grigoriev I.V."/>
        </authorList>
    </citation>
    <scope>NUCLEOTIDE SEQUENCE</scope>
    <source>
        <strain evidence="1">CIRM-BRFM 674</strain>
    </source>
</reference>
<name>A0A9P6CN05_9AGAR</name>
<comment type="caution">
    <text evidence="1">The sequence shown here is derived from an EMBL/GenBank/DDBJ whole genome shotgun (WGS) entry which is preliminary data.</text>
</comment>
<feature type="non-terminal residue" evidence="1">
    <location>
        <position position="1"/>
    </location>
</feature>
<keyword evidence="2" id="KW-1185">Reference proteome</keyword>
<protein>
    <submittedName>
        <fullName evidence="1">Uncharacterized protein</fullName>
    </submittedName>
</protein>
<evidence type="ECO:0000313" key="2">
    <source>
        <dbReference type="Proteomes" id="UP000807469"/>
    </source>
</evidence>
<dbReference type="Proteomes" id="UP000807469">
    <property type="component" value="Unassembled WGS sequence"/>
</dbReference>
<proteinExistence type="predicted"/>
<organism evidence="1 2">
    <name type="scientific">Pholiota conissans</name>
    <dbReference type="NCBI Taxonomy" id="109636"/>
    <lineage>
        <taxon>Eukaryota</taxon>
        <taxon>Fungi</taxon>
        <taxon>Dikarya</taxon>
        <taxon>Basidiomycota</taxon>
        <taxon>Agaricomycotina</taxon>
        <taxon>Agaricomycetes</taxon>
        <taxon>Agaricomycetidae</taxon>
        <taxon>Agaricales</taxon>
        <taxon>Agaricineae</taxon>
        <taxon>Strophariaceae</taxon>
        <taxon>Pholiota</taxon>
    </lineage>
</organism>
<gene>
    <name evidence="1" type="ORF">BDN70DRAFT_887123</name>
</gene>
<dbReference type="AlphaFoldDB" id="A0A9P6CN05"/>
<sequence>MLLCESLVRGMFGHWSNNGCIPLFFALPTFLRSWSYPLLYAGNTLNFIEQCRACNIYIYVCLFSKSSTMTGFLDCGY</sequence>
<evidence type="ECO:0000313" key="1">
    <source>
        <dbReference type="EMBL" id="KAF9472327.1"/>
    </source>
</evidence>